<evidence type="ECO:0000259" key="1">
    <source>
        <dbReference type="SMART" id="SM00507"/>
    </source>
</evidence>
<keyword evidence="3" id="KW-1185">Reference proteome</keyword>
<dbReference type="GO" id="GO:0004519">
    <property type="term" value="F:endonuclease activity"/>
    <property type="evidence" value="ECO:0007669"/>
    <property type="project" value="UniProtKB-KW"/>
</dbReference>
<dbReference type="PANTHER" id="PTHR33877">
    <property type="entry name" value="SLL1193 PROTEIN"/>
    <property type="match status" value="1"/>
</dbReference>
<gene>
    <name evidence="2" type="ORF">I8748_00595</name>
</gene>
<proteinExistence type="predicted"/>
<dbReference type="Gene3D" id="1.10.30.50">
    <property type="match status" value="1"/>
</dbReference>
<sequence>MQARQRNQQPHVLQNSVVVFSKNYLPLARINIRRAIALLITGQAESLEFGSTKLWEVRSPNVVLQVPEHIRLTIGNPERHWKVPPVNRREVLKRDNHTCQYCGSTKNLTLDHVIPRSKGGQHSWDNVVTACDKCNSTKGDRLLHETSMELKTKPKAPIHPAVAFAEQFWNSQRLTDNDEFVGRL</sequence>
<evidence type="ECO:0000313" key="2">
    <source>
        <dbReference type="EMBL" id="MBH8560720.1"/>
    </source>
</evidence>
<dbReference type="PANTHER" id="PTHR33877:SF2">
    <property type="entry name" value="OS07G0170200 PROTEIN"/>
    <property type="match status" value="1"/>
</dbReference>
<dbReference type="InterPro" id="IPR003615">
    <property type="entry name" value="HNH_nuc"/>
</dbReference>
<dbReference type="EMBL" id="JAECZC010000001">
    <property type="protein sequence ID" value="MBH8560720.1"/>
    <property type="molecule type" value="Genomic_DNA"/>
</dbReference>
<dbReference type="InterPro" id="IPR052892">
    <property type="entry name" value="NA-targeting_endonuclease"/>
</dbReference>
<accession>A0A8J7HNX5</accession>
<comment type="caution">
    <text evidence="2">The sequence shown here is derived from an EMBL/GenBank/DDBJ whole genome shotgun (WGS) entry which is preliminary data.</text>
</comment>
<dbReference type="Pfam" id="PF14279">
    <property type="entry name" value="HNH_5"/>
    <property type="match status" value="1"/>
</dbReference>
<organism evidence="2 3">
    <name type="scientific">Amazonocrinis nigriterrae CENA67</name>
    <dbReference type="NCBI Taxonomy" id="2794033"/>
    <lineage>
        <taxon>Bacteria</taxon>
        <taxon>Bacillati</taxon>
        <taxon>Cyanobacteriota</taxon>
        <taxon>Cyanophyceae</taxon>
        <taxon>Nostocales</taxon>
        <taxon>Nostocaceae</taxon>
        <taxon>Amazonocrinis</taxon>
        <taxon>Amazonocrinis nigriterrae</taxon>
    </lineage>
</organism>
<reference evidence="2 3" key="1">
    <citation type="journal article" date="2021" name="Int. J. Syst. Evol. Microbiol.">
        <title>Amazonocrinis nigriterrae gen. nov., sp. nov., Atlanticothrix silvestris gen. nov., sp. nov. and Dendronalium phyllosphericum gen. nov., sp. nov., nostocacean cyanobacteria from Brazilian environments.</title>
        <authorList>
            <person name="Alvarenga D.O."/>
            <person name="Andreote A.P.D."/>
            <person name="Branco L.H.Z."/>
            <person name="Delbaje E."/>
            <person name="Cruz R.B."/>
            <person name="Varani A.M."/>
            <person name="Fiore M.F."/>
        </authorList>
    </citation>
    <scope>NUCLEOTIDE SEQUENCE [LARGE SCALE GENOMIC DNA]</scope>
    <source>
        <strain evidence="2 3">CENA67</strain>
    </source>
</reference>
<dbReference type="Proteomes" id="UP000632766">
    <property type="component" value="Unassembled WGS sequence"/>
</dbReference>
<dbReference type="InterPro" id="IPR029471">
    <property type="entry name" value="HNH_5"/>
</dbReference>
<keyword evidence="2" id="KW-0378">Hydrolase</keyword>
<keyword evidence="2" id="KW-0255">Endonuclease</keyword>
<feature type="domain" description="HNH nuclease" evidence="1">
    <location>
        <begin position="86"/>
        <end position="136"/>
    </location>
</feature>
<protein>
    <submittedName>
        <fullName evidence="2">HNH endonuclease</fullName>
    </submittedName>
</protein>
<dbReference type="CDD" id="cd00085">
    <property type="entry name" value="HNHc"/>
    <property type="match status" value="1"/>
</dbReference>
<dbReference type="SMART" id="SM00507">
    <property type="entry name" value="HNHc"/>
    <property type="match status" value="1"/>
</dbReference>
<dbReference type="AlphaFoldDB" id="A0A8J7HNX5"/>
<keyword evidence="2" id="KW-0540">Nuclease</keyword>
<dbReference type="RefSeq" id="WP_198122778.1">
    <property type="nucleotide sequence ID" value="NZ_JAECZC010000001.1"/>
</dbReference>
<name>A0A8J7HNX5_9NOST</name>
<evidence type="ECO:0000313" key="3">
    <source>
        <dbReference type="Proteomes" id="UP000632766"/>
    </source>
</evidence>